<comment type="subcellular location">
    <subcellularLocation>
        <location evidence="1">Membrane</location>
    </subcellularLocation>
</comment>
<evidence type="ECO:0000256" key="4">
    <source>
        <dbReference type="ARBA" id="ARBA00013040"/>
    </source>
</evidence>
<dbReference type="EC" id="3.1.3.62" evidence="4"/>
<dbReference type="SUPFAM" id="SSF53254">
    <property type="entry name" value="Phosphoglycerate mutase-like"/>
    <property type="match status" value="1"/>
</dbReference>
<dbReference type="EC" id="3.1.3.80" evidence="3"/>
<organism evidence="15 16">
    <name type="scientific">Nepenthes gracilis</name>
    <name type="common">Slender pitcher plant</name>
    <dbReference type="NCBI Taxonomy" id="150966"/>
    <lineage>
        <taxon>Eukaryota</taxon>
        <taxon>Viridiplantae</taxon>
        <taxon>Streptophyta</taxon>
        <taxon>Embryophyta</taxon>
        <taxon>Tracheophyta</taxon>
        <taxon>Spermatophyta</taxon>
        <taxon>Magnoliopsida</taxon>
        <taxon>eudicotyledons</taxon>
        <taxon>Gunneridae</taxon>
        <taxon>Pentapetalae</taxon>
        <taxon>Caryophyllales</taxon>
        <taxon>Nepenthaceae</taxon>
        <taxon>Nepenthes</taxon>
    </lineage>
</organism>
<comment type="catalytic activity">
    <reaction evidence="10">
        <text>1D-myo-inositol 1,2,5,6-tetrakisphosphate + H2O = 1D-myo-inositol 1,2,6-trisphosphate + phosphate</text>
        <dbReference type="Rhea" id="RHEA:77119"/>
        <dbReference type="ChEBI" id="CHEBI:15377"/>
        <dbReference type="ChEBI" id="CHEBI:43474"/>
        <dbReference type="ChEBI" id="CHEBI:195535"/>
        <dbReference type="ChEBI" id="CHEBI:195537"/>
        <dbReference type="EC" id="3.1.3.62"/>
    </reaction>
    <physiologicalReaction direction="left-to-right" evidence="10">
        <dbReference type="Rhea" id="RHEA:77120"/>
    </physiologicalReaction>
</comment>
<evidence type="ECO:0000256" key="10">
    <source>
        <dbReference type="ARBA" id="ARBA00043668"/>
    </source>
</evidence>
<dbReference type="GO" id="GO:0052745">
    <property type="term" value="F:inositol phosphate phosphatase activity"/>
    <property type="evidence" value="ECO:0007669"/>
    <property type="project" value="TreeGrafter"/>
</dbReference>
<dbReference type="Pfam" id="PF00328">
    <property type="entry name" value="His_Phos_2"/>
    <property type="match status" value="1"/>
</dbReference>
<evidence type="ECO:0000256" key="5">
    <source>
        <dbReference type="ARBA" id="ARBA00018097"/>
    </source>
</evidence>
<keyword evidence="7" id="KW-0378">Hydrolase</keyword>
<comment type="catalytic activity">
    <reaction evidence="13">
        <text>(2R)-2,3-bisphosphoglycerate + H2O = (2R)-2-phosphoglycerate + phosphate</text>
        <dbReference type="Rhea" id="RHEA:27381"/>
        <dbReference type="ChEBI" id="CHEBI:15377"/>
        <dbReference type="ChEBI" id="CHEBI:43474"/>
        <dbReference type="ChEBI" id="CHEBI:58248"/>
        <dbReference type="ChEBI" id="CHEBI:58289"/>
        <dbReference type="EC" id="3.1.3.80"/>
    </reaction>
    <physiologicalReaction direction="left-to-right" evidence="13">
        <dbReference type="Rhea" id="RHEA:27382"/>
    </physiologicalReaction>
</comment>
<protein>
    <recommendedName>
        <fullName evidence="5">Multiple inositol polyphosphate phosphatase 1</fullName>
        <ecNumber evidence="4">3.1.3.62</ecNumber>
        <ecNumber evidence="3">3.1.3.80</ecNumber>
    </recommendedName>
    <alternativeName>
        <fullName evidence="9">2,3-bisphosphoglycerate 3-phosphatase</fullName>
    </alternativeName>
</protein>
<keyword evidence="16" id="KW-1185">Reference proteome</keyword>
<dbReference type="AlphaFoldDB" id="A0AAD3TJX3"/>
<gene>
    <name evidence="15" type="ORF">Nepgr_032392</name>
</gene>
<dbReference type="InterPro" id="IPR000560">
    <property type="entry name" value="His_Pase_clade-2"/>
</dbReference>
<evidence type="ECO:0000256" key="14">
    <source>
        <dbReference type="SAM" id="MobiDB-lite"/>
    </source>
</evidence>
<evidence type="ECO:0000256" key="13">
    <source>
        <dbReference type="ARBA" id="ARBA00043832"/>
    </source>
</evidence>
<dbReference type="CDD" id="cd07061">
    <property type="entry name" value="HP_HAP_like"/>
    <property type="match status" value="1"/>
</dbReference>
<evidence type="ECO:0000313" key="16">
    <source>
        <dbReference type="Proteomes" id="UP001279734"/>
    </source>
</evidence>
<evidence type="ECO:0000256" key="7">
    <source>
        <dbReference type="ARBA" id="ARBA00022801"/>
    </source>
</evidence>
<dbReference type="GO" id="GO:0016020">
    <property type="term" value="C:membrane"/>
    <property type="evidence" value="ECO:0007669"/>
    <property type="project" value="UniProtKB-SubCell"/>
</dbReference>
<keyword evidence="6" id="KW-0732">Signal</keyword>
<evidence type="ECO:0000256" key="3">
    <source>
        <dbReference type="ARBA" id="ARBA00012976"/>
    </source>
</evidence>
<evidence type="ECO:0000256" key="6">
    <source>
        <dbReference type="ARBA" id="ARBA00022729"/>
    </source>
</evidence>
<evidence type="ECO:0000256" key="2">
    <source>
        <dbReference type="ARBA" id="ARBA00008422"/>
    </source>
</evidence>
<sequence>MEMRIGSEVFAIIHLEAMIAVLLLLVTAVFTHSVSDESWDVRQHLSTVSRYGVVKDITDDSFVPSLIPDGCIPIHLNLVARHGTRAPTKKKICKLNQLAHSLQMLIKNATENKLLLLKVPDWLFGWKSPWKAKVTGGELIREGEDELYDLAIRTRERFPDIFNGDYHPDMYKITATQVSRASASAVAFGIGLFSGRGSLGLGKQQAFAVTSESRASDIMLRFYDTCQKYKDFRKTKEPAVEKLKEPIFDEIKDALVARYELNFTRQDISSLWFLCKQEASLLGITNQACGLFLPLEVAFLEWTDDIELFILKGYGNSLNYRIGVPLLRDVVESMERAIEANEGAHPRGSYEKARLRFAHAETVVPFSCLLGLFQEGAEHEMIQREQPLELPPRPPKKRSWKGSMVAPFAGNNMLVLYSCPANSSSKYYVQVLHNEHPIRMPGCNDSDFCSFEVFQQSIVAPHLKDDFNTICNVKSYSNDDTRPELKPKPNKEKSLFHSPPLSSSAVPDPVEGTRVVTEEAAEMGLPVVGLDRKSSPATPVLLKQTVGMGPGDVPSTSPFPHFNFSFHVGSAAPGAGLNSASPSPSLPPKVLSGLAMACPSPAVAGPCPPVVAAC</sequence>
<dbReference type="PANTHER" id="PTHR20963">
    <property type="entry name" value="MULTIPLE INOSITOL POLYPHOSPHATE PHOSPHATASE-RELATED"/>
    <property type="match status" value="1"/>
</dbReference>
<dbReference type="PANTHER" id="PTHR20963:SF8">
    <property type="entry name" value="MULTIPLE INOSITOL POLYPHOSPHATE PHOSPHATASE 1"/>
    <property type="match status" value="1"/>
</dbReference>
<comment type="catalytic activity">
    <reaction evidence="12">
        <text>1D-myo-inositol hexakisphosphate + H2O = 1D-myo-inositol 1,2,4,5,6-pentakisphosphate + phosphate</text>
        <dbReference type="Rhea" id="RHEA:16989"/>
        <dbReference type="ChEBI" id="CHEBI:15377"/>
        <dbReference type="ChEBI" id="CHEBI:43474"/>
        <dbReference type="ChEBI" id="CHEBI:57798"/>
        <dbReference type="ChEBI" id="CHEBI:58130"/>
        <dbReference type="EC" id="3.1.3.62"/>
    </reaction>
    <physiologicalReaction direction="left-to-right" evidence="12">
        <dbReference type="Rhea" id="RHEA:16990"/>
    </physiologicalReaction>
</comment>
<dbReference type="GO" id="GO:0003993">
    <property type="term" value="F:acid phosphatase activity"/>
    <property type="evidence" value="ECO:0007669"/>
    <property type="project" value="TreeGrafter"/>
</dbReference>
<feature type="compositionally biased region" description="Basic and acidic residues" evidence="14">
    <location>
        <begin position="477"/>
        <end position="495"/>
    </location>
</feature>
<evidence type="ECO:0000256" key="12">
    <source>
        <dbReference type="ARBA" id="ARBA00043691"/>
    </source>
</evidence>
<evidence type="ECO:0000256" key="1">
    <source>
        <dbReference type="ARBA" id="ARBA00004370"/>
    </source>
</evidence>
<comment type="catalytic activity">
    <reaction evidence="11">
        <text>1D-myo-inositol 1,2,4,5,6-pentakisphosphate + H2O = 1D-myo-inositol 1,2,5,6-tetrakisphosphate + phosphate</text>
        <dbReference type="Rhea" id="RHEA:77115"/>
        <dbReference type="ChEBI" id="CHEBI:15377"/>
        <dbReference type="ChEBI" id="CHEBI:43474"/>
        <dbReference type="ChEBI" id="CHEBI:57798"/>
        <dbReference type="ChEBI" id="CHEBI:195535"/>
        <dbReference type="EC" id="3.1.3.62"/>
    </reaction>
    <physiologicalReaction direction="left-to-right" evidence="11">
        <dbReference type="Rhea" id="RHEA:77116"/>
    </physiologicalReaction>
</comment>
<evidence type="ECO:0000313" key="15">
    <source>
        <dbReference type="EMBL" id="GMH30549.1"/>
    </source>
</evidence>
<evidence type="ECO:0000256" key="8">
    <source>
        <dbReference type="ARBA" id="ARBA00023136"/>
    </source>
</evidence>
<proteinExistence type="inferred from homology"/>
<dbReference type="Gene3D" id="3.40.50.1240">
    <property type="entry name" value="Phosphoglycerate mutase-like"/>
    <property type="match status" value="1"/>
</dbReference>
<dbReference type="GO" id="GO:0034417">
    <property type="term" value="F:bisphosphoglycerate 3-phosphatase activity"/>
    <property type="evidence" value="ECO:0007669"/>
    <property type="project" value="UniProtKB-EC"/>
</dbReference>
<dbReference type="Proteomes" id="UP001279734">
    <property type="component" value="Unassembled WGS sequence"/>
</dbReference>
<name>A0AAD3TJX3_NEPGR</name>
<keyword evidence="8" id="KW-0472">Membrane</keyword>
<evidence type="ECO:0000256" key="11">
    <source>
        <dbReference type="ARBA" id="ARBA00043671"/>
    </source>
</evidence>
<feature type="region of interest" description="Disordered" evidence="14">
    <location>
        <begin position="476"/>
        <end position="509"/>
    </location>
</feature>
<reference evidence="15" key="1">
    <citation type="submission" date="2023-05" db="EMBL/GenBank/DDBJ databases">
        <title>Nepenthes gracilis genome sequencing.</title>
        <authorList>
            <person name="Fukushima K."/>
        </authorList>
    </citation>
    <scope>NUCLEOTIDE SEQUENCE</scope>
    <source>
        <strain evidence="15">SING2019-196</strain>
    </source>
</reference>
<dbReference type="FunFam" id="3.40.50.1240:FF:000017">
    <property type="entry name" value="Histidine acid phosphatase family protein"/>
    <property type="match status" value="1"/>
</dbReference>
<accession>A0AAD3TJX3</accession>
<dbReference type="EMBL" id="BSYO01000038">
    <property type="protein sequence ID" value="GMH30549.1"/>
    <property type="molecule type" value="Genomic_DNA"/>
</dbReference>
<comment type="caution">
    <text evidence="15">The sequence shown here is derived from an EMBL/GenBank/DDBJ whole genome shotgun (WGS) entry which is preliminary data.</text>
</comment>
<evidence type="ECO:0000256" key="9">
    <source>
        <dbReference type="ARBA" id="ARBA00031642"/>
    </source>
</evidence>
<comment type="similarity">
    <text evidence="2">Belongs to the histidine acid phosphatase family. MINPP1 subfamily.</text>
</comment>
<dbReference type="InterPro" id="IPR029033">
    <property type="entry name" value="His_PPase_superfam"/>
</dbReference>